<evidence type="ECO:0000256" key="2">
    <source>
        <dbReference type="ARBA" id="ARBA00022475"/>
    </source>
</evidence>
<evidence type="ECO:0000256" key="5">
    <source>
        <dbReference type="ARBA" id="ARBA00023136"/>
    </source>
</evidence>
<keyword evidence="3 6" id="KW-0812">Transmembrane</keyword>
<feature type="transmembrane region" description="Helical" evidence="6">
    <location>
        <begin position="44"/>
        <end position="65"/>
    </location>
</feature>
<evidence type="ECO:0000313" key="8">
    <source>
        <dbReference type="EMBL" id="PKR77122.1"/>
    </source>
</evidence>
<evidence type="ECO:0000256" key="3">
    <source>
        <dbReference type="ARBA" id="ARBA00022692"/>
    </source>
</evidence>
<feature type="transmembrane region" description="Helical" evidence="6">
    <location>
        <begin position="16"/>
        <end position="38"/>
    </location>
</feature>
<proteinExistence type="predicted"/>
<evidence type="ECO:0000259" key="7">
    <source>
        <dbReference type="Pfam" id="PF06271"/>
    </source>
</evidence>
<dbReference type="RefSeq" id="WP_101331925.1">
    <property type="nucleotide sequence ID" value="NZ_PJNH01000003.1"/>
</dbReference>
<evidence type="ECO:0000256" key="4">
    <source>
        <dbReference type="ARBA" id="ARBA00022989"/>
    </source>
</evidence>
<name>A0A2I0QS03_9BACI</name>
<comment type="caution">
    <text evidence="8">The sequence shown here is derived from an EMBL/GenBank/DDBJ whole genome shotgun (WGS) entry which is preliminary data.</text>
</comment>
<keyword evidence="4 6" id="KW-1133">Transmembrane helix</keyword>
<dbReference type="InterPro" id="IPR010432">
    <property type="entry name" value="RDD"/>
</dbReference>
<organism evidence="8 9">
    <name type="scientific">Halalkalibacillus sediminis</name>
    <dbReference type="NCBI Taxonomy" id="2018042"/>
    <lineage>
        <taxon>Bacteria</taxon>
        <taxon>Bacillati</taxon>
        <taxon>Bacillota</taxon>
        <taxon>Bacilli</taxon>
        <taxon>Bacillales</taxon>
        <taxon>Bacillaceae</taxon>
        <taxon>Halalkalibacillus</taxon>
    </lineage>
</organism>
<dbReference type="EMBL" id="PJNH01000003">
    <property type="protein sequence ID" value="PKR77122.1"/>
    <property type="molecule type" value="Genomic_DNA"/>
</dbReference>
<dbReference type="PANTHER" id="PTHR36115">
    <property type="entry name" value="PROLINE-RICH ANTIGEN HOMOLOG-RELATED"/>
    <property type="match status" value="1"/>
</dbReference>
<evidence type="ECO:0000313" key="9">
    <source>
        <dbReference type="Proteomes" id="UP000243524"/>
    </source>
</evidence>
<keyword evidence="2" id="KW-1003">Cell membrane</keyword>
<dbReference type="GO" id="GO:0005886">
    <property type="term" value="C:plasma membrane"/>
    <property type="evidence" value="ECO:0007669"/>
    <property type="project" value="UniProtKB-SubCell"/>
</dbReference>
<dbReference type="Pfam" id="PF06271">
    <property type="entry name" value="RDD"/>
    <property type="match status" value="1"/>
</dbReference>
<feature type="domain" description="RDD" evidence="7">
    <location>
        <begin position="7"/>
        <end position="128"/>
    </location>
</feature>
<accession>A0A2I0QS03</accession>
<keyword evidence="5 6" id="KW-0472">Membrane</keyword>
<evidence type="ECO:0000256" key="1">
    <source>
        <dbReference type="ARBA" id="ARBA00004651"/>
    </source>
</evidence>
<reference evidence="8 9" key="1">
    <citation type="submission" date="2017-06" db="EMBL/GenBank/DDBJ databases">
        <title>the draft geome sequence of Illustriluteabacillus marina B3227.</title>
        <authorList>
            <person name="He R.-H."/>
            <person name="Du Z.-J."/>
        </authorList>
    </citation>
    <scope>NUCLEOTIDE SEQUENCE [LARGE SCALE GENOMIC DNA]</scope>
    <source>
        <strain evidence="8 9">B3227</strain>
    </source>
</reference>
<dbReference type="InterPro" id="IPR051791">
    <property type="entry name" value="Pra-immunoreactive"/>
</dbReference>
<comment type="subcellular location">
    <subcellularLocation>
        <location evidence="1">Cell membrane</location>
        <topology evidence="1">Multi-pass membrane protein</topology>
    </subcellularLocation>
</comment>
<keyword evidence="9" id="KW-1185">Reference proteome</keyword>
<protein>
    <submittedName>
        <fullName evidence="8">RDD family protein</fullName>
    </submittedName>
</protein>
<dbReference type="Proteomes" id="UP000243524">
    <property type="component" value="Unassembled WGS sequence"/>
</dbReference>
<evidence type="ECO:0000256" key="6">
    <source>
        <dbReference type="SAM" id="Phobius"/>
    </source>
</evidence>
<dbReference type="PANTHER" id="PTHR36115:SF9">
    <property type="entry name" value="LMO1584 PROTEIN"/>
    <property type="match status" value="1"/>
</dbReference>
<sequence>MVDNYKLAGFWRRLEAIVLDVLCFYLPLFVLFGLIFGFNDVTEAGVDLISFLYGLLLPVFWRGYVIGKRLRNIRIVQSDGVDVTLWTMVKRVIIAGIVYGITLGIAAIVSAFMVGIREDKRAIHDFIADTYVIDES</sequence>
<feature type="transmembrane region" description="Helical" evidence="6">
    <location>
        <begin position="92"/>
        <end position="116"/>
    </location>
</feature>
<gene>
    <name evidence="8" type="ORF">CEY16_10270</name>
</gene>
<dbReference type="OrthoDB" id="1787043at2"/>
<dbReference type="AlphaFoldDB" id="A0A2I0QS03"/>